<protein>
    <submittedName>
        <fullName evidence="1">TPR repeat-containing protein</fullName>
    </submittedName>
</protein>
<proteinExistence type="predicted"/>
<dbReference type="PATRIC" id="fig|1195246.3.peg.2479"/>
<reference evidence="1 2" key="1">
    <citation type="journal article" date="2012" name="J. Bacteriol.">
        <title>Genome Sequence of Pectin-Degrading Alishewanella agri, Isolated from Landfill Soil.</title>
        <authorList>
            <person name="Kim J."/>
            <person name="Jung J."/>
            <person name="Sung J.S."/>
            <person name="Chun J."/>
            <person name="Park W."/>
        </authorList>
    </citation>
    <scope>NUCLEOTIDE SEQUENCE [LARGE SCALE GENOMIC DNA]</scope>
    <source>
        <strain evidence="1 2">BL06</strain>
    </source>
</reference>
<dbReference type="RefSeq" id="WP_008985291.1">
    <property type="nucleotide sequence ID" value="NZ_AKKU01000025.1"/>
</dbReference>
<accession>I9DPS6</accession>
<dbReference type="InterPro" id="IPR011990">
    <property type="entry name" value="TPR-like_helical_dom_sf"/>
</dbReference>
<dbReference type="eggNOG" id="COG0457">
    <property type="taxonomic scope" value="Bacteria"/>
</dbReference>
<dbReference type="STRING" id="1195246.AGRI_12506"/>
<dbReference type="EMBL" id="AKKU01000025">
    <property type="protein sequence ID" value="EIW88025.1"/>
    <property type="molecule type" value="Genomic_DNA"/>
</dbReference>
<dbReference type="Pfam" id="PF14559">
    <property type="entry name" value="TPR_19"/>
    <property type="match status" value="1"/>
</dbReference>
<sequence length="356" mass="39694">MVWFFVTLLAFTDVSPSAVEQPTGTTVFQMQPELADNDNLLPLLKAFQAAPSTTNRLQLANAYLQRARRPGWSSYFHDAEALLANFQAEPQHREHLILLQADILQQQHQFTAALALLEPLLSATPHQLQANLMAARIHLALGDTIGAQRACNRLMREALFFFATCSYEVTGRKGQWSAAYSGLKALLQQNPDLPAELAIWTRGILAEQAEQLGQLDAAVAWLEPILTEAPTSLWLKWADLKLAIKQPEAVYQRLVTLAADVELEDSLLLRLALAEQELGHPSHFGHQLQQQMQVRILRQDQEHAADLAHYFLRVSPDPQAALQWATINYNSAREPDDLALLTQSRHAVALLNGGSK</sequence>
<gene>
    <name evidence="1" type="ORF">AGRI_12506</name>
</gene>
<comment type="caution">
    <text evidence="1">The sequence shown here is derived from an EMBL/GenBank/DDBJ whole genome shotgun (WGS) entry which is preliminary data.</text>
</comment>
<evidence type="ECO:0000313" key="2">
    <source>
        <dbReference type="Proteomes" id="UP000035062"/>
    </source>
</evidence>
<dbReference type="Proteomes" id="UP000035062">
    <property type="component" value="Unassembled WGS sequence"/>
</dbReference>
<keyword evidence="2" id="KW-1185">Reference proteome</keyword>
<dbReference type="AlphaFoldDB" id="I9DPS6"/>
<dbReference type="SUPFAM" id="SSF48452">
    <property type="entry name" value="TPR-like"/>
    <property type="match status" value="1"/>
</dbReference>
<dbReference type="Gene3D" id="1.25.40.10">
    <property type="entry name" value="Tetratricopeptide repeat domain"/>
    <property type="match status" value="1"/>
</dbReference>
<evidence type="ECO:0000313" key="1">
    <source>
        <dbReference type="EMBL" id="EIW88025.1"/>
    </source>
</evidence>
<organism evidence="1 2">
    <name type="scientific">Alishewanella agri BL06</name>
    <dbReference type="NCBI Taxonomy" id="1195246"/>
    <lineage>
        <taxon>Bacteria</taxon>
        <taxon>Pseudomonadati</taxon>
        <taxon>Pseudomonadota</taxon>
        <taxon>Gammaproteobacteria</taxon>
        <taxon>Alteromonadales</taxon>
        <taxon>Alteromonadaceae</taxon>
        <taxon>Alishewanella</taxon>
    </lineage>
</organism>
<name>I9DPS6_9ALTE</name>